<evidence type="ECO:0000313" key="4">
    <source>
        <dbReference type="Proteomes" id="UP000289411"/>
    </source>
</evidence>
<dbReference type="Pfam" id="PF13569">
    <property type="entry name" value="DUF4132"/>
    <property type="match status" value="1"/>
</dbReference>
<reference evidence="3 4" key="1">
    <citation type="submission" date="2018-09" db="EMBL/GenBank/DDBJ databases">
        <authorList>
            <person name="Grouzdev D.S."/>
            <person name="Krutkina M.S."/>
        </authorList>
    </citation>
    <scope>NUCLEOTIDE SEQUENCE [LARGE SCALE GENOMIC DNA]</scope>
    <source>
        <strain evidence="3 4">RmlP001</strain>
    </source>
</reference>
<feature type="domain" description="DUF4132" evidence="2">
    <location>
        <begin position="275"/>
        <end position="464"/>
    </location>
</feature>
<protein>
    <submittedName>
        <fullName evidence="3">DUF4132 domain-containing protein</fullName>
    </submittedName>
</protein>
<evidence type="ECO:0000259" key="2">
    <source>
        <dbReference type="Pfam" id="PF13569"/>
    </source>
</evidence>
<dbReference type="AlphaFoldDB" id="A0A4Q2RDQ2"/>
<keyword evidence="4" id="KW-1185">Reference proteome</keyword>
<gene>
    <name evidence="3" type="ORF">D3272_11360</name>
</gene>
<organism evidence="3 4">
    <name type="scientific">Lichenibacterium ramalinae</name>
    <dbReference type="NCBI Taxonomy" id="2316527"/>
    <lineage>
        <taxon>Bacteria</taxon>
        <taxon>Pseudomonadati</taxon>
        <taxon>Pseudomonadota</taxon>
        <taxon>Alphaproteobacteria</taxon>
        <taxon>Hyphomicrobiales</taxon>
        <taxon>Lichenihabitantaceae</taxon>
        <taxon>Lichenibacterium</taxon>
    </lineage>
</organism>
<proteinExistence type="predicted"/>
<dbReference type="Proteomes" id="UP000289411">
    <property type="component" value="Unassembled WGS sequence"/>
</dbReference>
<sequence>MPRAIGPAGREREEAGAAIRRINAEPDGRRALAEALSRYAEAGFVLDEAVAEVLAGDELALAPDRIRPLPPWFDPERLARPELRGGGALPDEAVLAIGEVLSFSTPDHVHAGVIKVREACTDASLGRFAADLLAAWLAAGMPGQQGWAIWAVGWLGDDGSVAPLAAALQRFAACRALPQVAMAIQALTDLGSDAAVMRLGLLASKLGAKSMRAKARRHLEAMAQSRGLTREDLNDRTAPDLDLDAEGGLDLDFGPRRFRVVFDEALVPRVRDEAGRMAAVLPKPRRSDDAARAATATARWRLLKRETILAAGAILSRLDAMVGTGRRVSPEAFLACFARHPFVGQAARRLVWGFYDGMEADRSPKLTFRLAGATAVDTEDVELADVLPASAGYFGLVHPLQVSPLVLAAWRAAFARHGIAQPCRQLERPVHRLTGAEDIKTEVFCFQGIAVEPGWLRGMAARGWSFSHPVDDGLMWTIERDVVLRDGRVGVASLGFRPGLGVGRSEPGEAPRALDLLSLRYATEGAEEGPVAFHHLDRVTASEILRSLDDLAGHGRHPVPSDGLDGPTPALQ</sequence>
<reference evidence="3 4" key="2">
    <citation type="submission" date="2019-02" db="EMBL/GenBank/DDBJ databases">
        <title>'Lichenibacterium ramalinii' gen. nov. sp. nov., 'Lichenibacterium minor' gen. nov. sp. nov.</title>
        <authorList>
            <person name="Pankratov T."/>
        </authorList>
    </citation>
    <scope>NUCLEOTIDE SEQUENCE [LARGE SCALE GENOMIC DNA]</scope>
    <source>
        <strain evidence="3 4">RmlP001</strain>
    </source>
</reference>
<evidence type="ECO:0000256" key="1">
    <source>
        <dbReference type="SAM" id="MobiDB-lite"/>
    </source>
</evidence>
<accession>A0A4Q2RDQ2</accession>
<dbReference type="EMBL" id="QYBC01000008">
    <property type="protein sequence ID" value="RYB05049.1"/>
    <property type="molecule type" value="Genomic_DNA"/>
</dbReference>
<feature type="region of interest" description="Disordered" evidence="1">
    <location>
        <begin position="551"/>
        <end position="572"/>
    </location>
</feature>
<evidence type="ECO:0000313" key="3">
    <source>
        <dbReference type="EMBL" id="RYB05049.1"/>
    </source>
</evidence>
<name>A0A4Q2RDQ2_9HYPH</name>
<dbReference type="InterPro" id="IPR025406">
    <property type="entry name" value="DUF4132"/>
</dbReference>
<comment type="caution">
    <text evidence="3">The sequence shown here is derived from an EMBL/GenBank/DDBJ whole genome shotgun (WGS) entry which is preliminary data.</text>
</comment>